<organism evidence="1 2">
    <name type="scientific">Zizania palustris</name>
    <name type="common">Northern wild rice</name>
    <dbReference type="NCBI Taxonomy" id="103762"/>
    <lineage>
        <taxon>Eukaryota</taxon>
        <taxon>Viridiplantae</taxon>
        <taxon>Streptophyta</taxon>
        <taxon>Embryophyta</taxon>
        <taxon>Tracheophyta</taxon>
        <taxon>Spermatophyta</taxon>
        <taxon>Magnoliopsida</taxon>
        <taxon>Liliopsida</taxon>
        <taxon>Poales</taxon>
        <taxon>Poaceae</taxon>
        <taxon>BOP clade</taxon>
        <taxon>Oryzoideae</taxon>
        <taxon>Oryzeae</taxon>
        <taxon>Zizaniinae</taxon>
        <taxon>Zizania</taxon>
    </lineage>
</organism>
<reference evidence="1" key="1">
    <citation type="journal article" date="2021" name="bioRxiv">
        <title>Whole Genome Assembly and Annotation of Northern Wild Rice, Zizania palustris L., Supports a Whole Genome Duplication in the Zizania Genus.</title>
        <authorList>
            <person name="Haas M."/>
            <person name="Kono T."/>
            <person name="Macchietto M."/>
            <person name="Millas R."/>
            <person name="McGilp L."/>
            <person name="Shao M."/>
            <person name="Duquette J."/>
            <person name="Hirsch C.N."/>
            <person name="Kimball J."/>
        </authorList>
    </citation>
    <scope>NUCLEOTIDE SEQUENCE</scope>
    <source>
        <tissue evidence="1">Fresh leaf tissue</tissue>
    </source>
</reference>
<name>A0A8J5WAM2_ZIZPA</name>
<keyword evidence="2" id="KW-1185">Reference proteome</keyword>
<dbReference type="AlphaFoldDB" id="A0A8J5WAM2"/>
<comment type="caution">
    <text evidence="1">The sequence shown here is derived from an EMBL/GenBank/DDBJ whole genome shotgun (WGS) entry which is preliminary data.</text>
</comment>
<dbReference type="EMBL" id="JAAALK010000082">
    <property type="protein sequence ID" value="KAG8086151.1"/>
    <property type="molecule type" value="Genomic_DNA"/>
</dbReference>
<accession>A0A8J5WAM2</accession>
<protein>
    <submittedName>
        <fullName evidence="1">Uncharacterized protein</fullName>
    </submittedName>
</protein>
<sequence>MTRETAHEDALARTTRPRRRLLQVRRRCVFPGRLAASTATVHRVAGSRLCSPKGCSLAQGTEGGVGTEDSKRNVLSLSELNEFLQMLWRGGSSDCSGPHRHGASRFASKSVVKQSSSGFRIRERKQDRSNLPCVGGTIASSLPTNLLLTIGSIPFLRRRLGCKAAVTRRRELTRLAS</sequence>
<dbReference type="Proteomes" id="UP000729402">
    <property type="component" value="Unassembled WGS sequence"/>
</dbReference>
<reference evidence="1" key="2">
    <citation type="submission" date="2021-02" db="EMBL/GenBank/DDBJ databases">
        <authorList>
            <person name="Kimball J.A."/>
            <person name="Haas M.W."/>
            <person name="Macchietto M."/>
            <person name="Kono T."/>
            <person name="Duquette J."/>
            <person name="Shao M."/>
        </authorList>
    </citation>
    <scope>NUCLEOTIDE SEQUENCE</scope>
    <source>
        <tissue evidence="1">Fresh leaf tissue</tissue>
    </source>
</reference>
<gene>
    <name evidence="1" type="ORF">GUJ93_ZPchr0010g8423</name>
</gene>
<evidence type="ECO:0000313" key="1">
    <source>
        <dbReference type="EMBL" id="KAG8086151.1"/>
    </source>
</evidence>
<evidence type="ECO:0000313" key="2">
    <source>
        <dbReference type="Proteomes" id="UP000729402"/>
    </source>
</evidence>
<proteinExistence type="predicted"/>